<dbReference type="Proteomes" id="UP001257277">
    <property type="component" value="Unassembled WGS sequence"/>
</dbReference>
<name>A0ABU3LC58_9FLAO</name>
<organism evidence="1 2">
    <name type="scientific">Asprobacillus argus</name>
    <dbReference type="NCBI Taxonomy" id="3076534"/>
    <lineage>
        <taxon>Bacteria</taxon>
        <taxon>Pseudomonadati</taxon>
        <taxon>Bacteroidota</taxon>
        <taxon>Flavobacteriia</taxon>
        <taxon>Flavobacteriales</taxon>
        <taxon>Flavobacteriaceae</taxon>
        <taxon>Asprobacillus</taxon>
    </lineage>
</organism>
<dbReference type="GO" id="GO:0016787">
    <property type="term" value="F:hydrolase activity"/>
    <property type="evidence" value="ECO:0007669"/>
    <property type="project" value="UniProtKB-KW"/>
</dbReference>
<dbReference type="EMBL" id="JAVTTO010000001">
    <property type="protein sequence ID" value="MDT7831122.1"/>
    <property type="molecule type" value="Genomic_DNA"/>
</dbReference>
<evidence type="ECO:0000313" key="1">
    <source>
        <dbReference type="EMBL" id="MDT7831122.1"/>
    </source>
</evidence>
<accession>A0ABU3LC58</accession>
<dbReference type="InterPro" id="IPR020023">
    <property type="entry name" value="PseG"/>
</dbReference>
<proteinExistence type="predicted"/>
<keyword evidence="1" id="KW-0378">Hydrolase</keyword>
<protein>
    <submittedName>
        <fullName evidence="1">UDP-2,4-diacetamido-2,4, 6-trideoxy-beta-L-altropyranose hydrolase</fullName>
        <ecNumber evidence="1">3.6.1.57</ecNumber>
    </submittedName>
</protein>
<dbReference type="Gene3D" id="3.40.50.2000">
    <property type="entry name" value="Glycogen Phosphorylase B"/>
    <property type="match status" value="1"/>
</dbReference>
<reference evidence="1 2" key="1">
    <citation type="submission" date="2023-09" db="EMBL/GenBank/DDBJ databases">
        <title>Novel taxa isolated from Blanes Bay.</title>
        <authorList>
            <person name="Rey-Velasco X."/>
            <person name="Lucena T."/>
        </authorList>
    </citation>
    <scope>NUCLEOTIDE SEQUENCE [LARGE SCALE GENOMIC DNA]</scope>
    <source>
        <strain evidence="1 2">S356</strain>
    </source>
</reference>
<dbReference type="NCBIfam" id="TIGR03590">
    <property type="entry name" value="PseG"/>
    <property type="match status" value="1"/>
</dbReference>
<dbReference type="EC" id="3.6.1.57" evidence="1"/>
<comment type="caution">
    <text evidence="1">The sequence shown here is derived from an EMBL/GenBank/DDBJ whole genome shotgun (WGS) entry which is preliminary data.</text>
</comment>
<dbReference type="RefSeq" id="WP_349240374.1">
    <property type="nucleotide sequence ID" value="NZ_JAVTTO010000001.1"/>
</dbReference>
<gene>
    <name evidence="1" type="primary">pseG</name>
    <name evidence="1" type="ORF">RQM59_01955</name>
</gene>
<sequence length="337" mass="37809">MKKTILFRADGNASSGLGHLYRLFSLVEIVRGKYDFVFITKENSALSVFPKTISTFLVPNSISIEEEIQWLKENFSSKNCIIIADGYQFTSAYQQTGKEEGFSVMYIDDLAQIRMFADVVVNHSPGLTPENYKKQSTTKLALGPDYALLRPTFLQLAETTRIISKIDTVFICFGGADPYNLTAKALEASLNVENIKTIHVVLGGAYEHSNMYASKKGYKKEVCIHRNLSEAEMAKVMLNSNVAIVPSSTILYELCCAKMPILSGYFVDNQERIYNGFLKEKAIFGLGNIKDFSTEDFKIALTSIIGKSNFEDLMVAQNKLFDSKIKERYLELIEGLC</sequence>
<dbReference type="Gene3D" id="3.40.50.11190">
    <property type="match status" value="1"/>
</dbReference>
<evidence type="ECO:0000313" key="2">
    <source>
        <dbReference type="Proteomes" id="UP001257277"/>
    </source>
</evidence>
<keyword evidence="2" id="KW-1185">Reference proteome</keyword>